<evidence type="ECO:0000256" key="1">
    <source>
        <dbReference type="SAM" id="MobiDB-lite"/>
    </source>
</evidence>
<gene>
    <name evidence="3" type="ORF">JTE90_022790</name>
</gene>
<dbReference type="EMBL" id="JAFNEN010000564">
    <property type="protein sequence ID" value="KAG8180444.1"/>
    <property type="molecule type" value="Genomic_DNA"/>
</dbReference>
<feature type="chain" id="PRO_5044000636" evidence="2">
    <location>
        <begin position="32"/>
        <end position="243"/>
    </location>
</feature>
<feature type="signal peptide" evidence="2">
    <location>
        <begin position="1"/>
        <end position="31"/>
    </location>
</feature>
<sequence>MDVKVLEAIMNLLLFLAVVLMVACCCELCKCTKHAVSAYFQPQYVLPRYVVTVDEQTGVPVFVDREWLNKQSRNNATVSEQPSGISNPVSVPGQSMYGAVHQQNFPESPPPAYSALDIPAYSKVEETVAPKTSKLDNAPRNYATVSQQPSRISNPVSVTGQLMSGAVHQHSIPRSPPSAYSKVEETAPNTKNYPTVSQYPSRISNAKSVTGQSMYYAVHQHSFPKTPPPAYSVVEVIGVPKTT</sequence>
<keyword evidence="4" id="KW-1185">Reference proteome</keyword>
<evidence type="ECO:0000313" key="4">
    <source>
        <dbReference type="Proteomes" id="UP000827092"/>
    </source>
</evidence>
<evidence type="ECO:0000256" key="2">
    <source>
        <dbReference type="SAM" id="SignalP"/>
    </source>
</evidence>
<dbReference type="AlphaFoldDB" id="A0AAV6U9W5"/>
<protein>
    <submittedName>
        <fullName evidence="3">Uncharacterized protein</fullName>
    </submittedName>
</protein>
<comment type="caution">
    <text evidence="3">The sequence shown here is derived from an EMBL/GenBank/DDBJ whole genome shotgun (WGS) entry which is preliminary data.</text>
</comment>
<feature type="region of interest" description="Disordered" evidence="1">
    <location>
        <begin position="168"/>
        <end position="194"/>
    </location>
</feature>
<accession>A0AAV6U9W5</accession>
<organism evidence="3 4">
    <name type="scientific">Oedothorax gibbosus</name>
    <dbReference type="NCBI Taxonomy" id="931172"/>
    <lineage>
        <taxon>Eukaryota</taxon>
        <taxon>Metazoa</taxon>
        <taxon>Ecdysozoa</taxon>
        <taxon>Arthropoda</taxon>
        <taxon>Chelicerata</taxon>
        <taxon>Arachnida</taxon>
        <taxon>Araneae</taxon>
        <taxon>Araneomorphae</taxon>
        <taxon>Entelegynae</taxon>
        <taxon>Araneoidea</taxon>
        <taxon>Linyphiidae</taxon>
        <taxon>Erigoninae</taxon>
        <taxon>Oedothorax</taxon>
    </lineage>
</organism>
<reference evidence="3 4" key="1">
    <citation type="journal article" date="2022" name="Nat. Ecol. Evol.">
        <title>A masculinizing supergene underlies an exaggerated male reproductive morph in a spider.</title>
        <authorList>
            <person name="Hendrickx F."/>
            <person name="De Corte Z."/>
            <person name="Sonet G."/>
            <person name="Van Belleghem S.M."/>
            <person name="Kostlbacher S."/>
            <person name="Vangestel C."/>
        </authorList>
    </citation>
    <scope>NUCLEOTIDE SEQUENCE [LARGE SCALE GENOMIC DNA]</scope>
    <source>
        <strain evidence="3">W744_W776</strain>
    </source>
</reference>
<dbReference type="Proteomes" id="UP000827092">
    <property type="component" value="Unassembled WGS sequence"/>
</dbReference>
<name>A0AAV6U9W5_9ARAC</name>
<dbReference type="PROSITE" id="PS51257">
    <property type="entry name" value="PROKAR_LIPOPROTEIN"/>
    <property type="match status" value="1"/>
</dbReference>
<proteinExistence type="predicted"/>
<evidence type="ECO:0000313" key="3">
    <source>
        <dbReference type="EMBL" id="KAG8180444.1"/>
    </source>
</evidence>
<keyword evidence="2" id="KW-0732">Signal</keyword>